<dbReference type="PANTHER" id="PTHR32322:SF2">
    <property type="entry name" value="EAMA DOMAIN-CONTAINING PROTEIN"/>
    <property type="match status" value="1"/>
</dbReference>
<feature type="transmembrane region" description="Helical" evidence="6">
    <location>
        <begin position="205"/>
        <end position="224"/>
    </location>
</feature>
<dbReference type="SUPFAM" id="SSF103481">
    <property type="entry name" value="Multidrug resistance efflux transporter EmrE"/>
    <property type="match status" value="2"/>
</dbReference>
<feature type="transmembrane region" description="Helical" evidence="6">
    <location>
        <begin position="134"/>
        <end position="156"/>
    </location>
</feature>
<evidence type="ECO:0000313" key="8">
    <source>
        <dbReference type="EMBL" id="GLX80642.1"/>
    </source>
</evidence>
<evidence type="ECO:0000313" key="9">
    <source>
        <dbReference type="Proteomes" id="UP001157133"/>
    </source>
</evidence>
<gene>
    <name evidence="8" type="primary">yigM</name>
    <name evidence="8" type="ORF">theurythT_00940</name>
</gene>
<feature type="transmembrane region" description="Helical" evidence="6">
    <location>
        <begin position="30"/>
        <end position="49"/>
    </location>
</feature>
<evidence type="ECO:0000256" key="3">
    <source>
        <dbReference type="ARBA" id="ARBA00022692"/>
    </source>
</evidence>
<evidence type="ECO:0000256" key="2">
    <source>
        <dbReference type="ARBA" id="ARBA00007362"/>
    </source>
</evidence>
<comment type="similarity">
    <text evidence="2">Belongs to the EamA transporter family.</text>
</comment>
<dbReference type="InterPro" id="IPR000620">
    <property type="entry name" value="EamA_dom"/>
</dbReference>
<dbReference type="EMBL" id="BSSU01000001">
    <property type="protein sequence ID" value="GLX80642.1"/>
    <property type="molecule type" value="Genomic_DNA"/>
</dbReference>
<feature type="transmembrane region" description="Helical" evidence="6">
    <location>
        <begin position="261"/>
        <end position="278"/>
    </location>
</feature>
<evidence type="ECO:0000256" key="4">
    <source>
        <dbReference type="ARBA" id="ARBA00022989"/>
    </source>
</evidence>
<evidence type="ECO:0000256" key="6">
    <source>
        <dbReference type="SAM" id="Phobius"/>
    </source>
</evidence>
<keyword evidence="5 6" id="KW-0472">Membrane</keyword>
<feature type="transmembrane region" description="Helical" evidence="6">
    <location>
        <begin position="236"/>
        <end position="255"/>
    </location>
</feature>
<feature type="domain" description="EamA" evidence="7">
    <location>
        <begin position="138"/>
        <end position="276"/>
    </location>
</feature>
<keyword evidence="9" id="KW-1185">Reference proteome</keyword>
<feature type="transmembrane region" description="Helical" evidence="6">
    <location>
        <begin position="176"/>
        <end position="193"/>
    </location>
</feature>
<keyword evidence="4 6" id="KW-1133">Transmembrane helix</keyword>
<feature type="transmembrane region" description="Helical" evidence="6">
    <location>
        <begin position="111"/>
        <end position="128"/>
    </location>
</feature>
<dbReference type="Pfam" id="PF00892">
    <property type="entry name" value="EamA"/>
    <property type="match status" value="2"/>
</dbReference>
<proteinExistence type="inferred from homology"/>
<feature type="transmembrane region" description="Helical" evidence="6">
    <location>
        <begin position="56"/>
        <end position="75"/>
    </location>
</feature>
<reference evidence="8 9" key="1">
    <citation type="submission" date="2023-03" db="EMBL/GenBank/DDBJ databases">
        <title>Draft genome sequence of Thalassotalea eurytherma JCM 18482T.</title>
        <authorList>
            <person name="Sawabe T."/>
        </authorList>
    </citation>
    <scope>NUCLEOTIDE SEQUENCE [LARGE SCALE GENOMIC DNA]</scope>
    <source>
        <strain evidence="8 9">JCM 18482</strain>
    </source>
</reference>
<evidence type="ECO:0000256" key="1">
    <source>
        <dbReference type="ARBA" id="ARBA00004141"/>
    </source>
</evidence>
<name>A0ABQ6H1F1_9GAMM</name>
<comment type="subcellular location">
    <subcellularLocation>
        <location evidence="1">Membrane</location>
        <topology evidence="1">Multi-pass membrane protein</topology>
    </subcellularLocation>
</comment>
<dbReference type="Proteomes" id="UP001157133">
    <property type="component" value="Unassembled WGS sequence"/>
</dbReference>
<sequence>MFALLFVSLLWAFSFGIIKGELTDLPPTLVAHLRLLISFIVFLPVALWLRKTSISFKLIGLGVIQFGVMYIAYIFSYQYLPGYLVAVLTIFTPLYVMIFDAMIKKRFNGQWFLPIILSILGAGILVYQENNAQQWLIGFLILQVANLAFAFGQIYYKHDDNGQASLALHSSNMANMYFGAALFSGIMMFWQTGESLTDIKITSRQFYFVLYLGAIASGLGFFLWNWGAKHVSAASLAIMNNGYVPLAIILSFTLFGERPDFAKLLLGTTLIVVSLLWAHKQQAK</sequence>
<dbReference type="InterPro" id="IPR037185">
    <property type="entry name" value="EmrE-like"/>
</dbReference>
<organism evidence="8 9">
    <name type="scientific">Thalassotalea eurytherma</name>
    <dbReference type="NCBI Taxonomy" id="1144278"/>
    <lineage>
        <taxon>Bacteria</taxon>
        <taxon>Pseudomonadati</taxon>
        <taxon>Pseudomonadota</taxon>
        <taxon>Gammaproteobacteria</taxon>
        <taxon>Alteromonadales</taxon>
        <taxon>Colwelliaceae</taxon>
        <taxon>Thalassotalea</taxon>
    </lineage>
</organism>
<feature type="transmembrane region" description="Helical" evidence="6">
    <location>
        <begin position="81"/>
        <end position="99"/>
    </location>
</feature>
<dbReference type="InterPro" id="IPR050638">
    <property type="entry name" value="AA-Vitamin_Transporters"/>
</dbReference>
<feature type="domain" description="EamA" evidence="7">
    <location>
        <begin position="2"/>
        <end position="126"/>
    </location>
</feature>
<protein>
    <submittedName>
        <fullName evidence="8">Membrane protein YigM</fullName>
    </submittedName>
</protein>
<comment type="caution">
    <text evidence="8">The sequence shown here is derived from an EMBL/GenBank/DDBJ whole genome shotgun (WGS) entry which is preliminary data.</text>
</comment>
<accession>A0ABQ6H1F1</accession>
<dbReference type="RefSeq" id="WP_284205957.1">
    <property type="nucleotide sequence ID" value="NZ_BSSU01000001.1"/>
</dbReference>
<dbReference type="PANTHER" id="PTHR32322">
    <property type="entry name" value="INNER MEMBRANE TRANSPORTER"/>
    <property type="match status" value="1"/>
</dbReference>
<evidence type="ECO:0000256" key="5">
    <source>
        <dbReference type="ARBA" id="ARBA00023136"/>
    </source>
</evidence>
<keyword evidence="3 6" id="KW-0812">Transmembrane</keyword>
<evidence type="ECO:0000259" key="7">
    <source>
        <dbReference type="Pfam" id="PF00892"/>
    </source>
</evidence>